<sequence>MVVRCQVSAPEDSSAAEFCMVCNMGNQDRDQPKLSFEKKWFAKSTGMMASKKPSLLNRNHDPVTDSDIKNLLLEMKHSLHGIHSKIDTLSNRLDHMKDRLNKHEI</sequence>
<organism evidence="1 2">
    <name type="scientific">Pleurodeles waltl</name>
    <name type="common">Iberian ribbed newt</name>
    <dbReference type="NCBI Taxonomy" id="8319"/>
    <lineage>
        <taxon>Eukaryota</taxon>
        <taxon>Metazoa</taxon>
        <taxon>Chordata</taxon>
        <taxon>Craniata</taxon>
        <taxon>Vertebrata</taxon>
        <taxon>Euteleostomi</taxon>
        <taxon>Amphibia</taxon>
        <taxon>Batrachia</taxon>
        <taxon>Caudata</taxon>
        <taxon>Salamandroidea</taxon>
        <taxon>Salamandridae</taxon>
        <taxon>Pleurodelinae</taxon>
        <taxon>Pleurodeles</taxon>
    </lineage>
</organism>
<keyword evidence="2" id="KW-1185">Reference proteome</keyword>
<proteinExistence type="predicted"/>
<evidence type="ECO:0000313" key="2">
    <source>
        <dbReference type="Proteomes" id="UP001066276"/>
    </source>
</evidence>
<comment type="caution">
    <text evidence="1">The sequence shown here is derived from an EMBL/GenBank/DDBJ whole genome shotgun (WGS) entry which is preliminary data.</text>
</comment>
<reference evidence="1" key="1">
    <citation type="journal article" date="2022" name="bioRxiv">
        <title>Sequencing and chromosome-scale assembly of the giantPleurodeles waltlgenome.</title>
        <authorList>
            <person name="Brown T."/>
            <person name="Elewa A."/>
            <person name="Iarovenko S."/>
            <person name="Subramanian E."/>
            <person name="Araus A.J."/>
            <person name="Petzold A."/>
            <person name="Susuki M."/>
            <person name="Suzuki K.-i.T."/>
            <person name="Hayashi T."/>
            <person name="Toyoda A."/>
            <person name="Oliveira C."/>
            <person name="Osipova E."/>
            <person name="Leigh N.D."/>
            <person name="Simon A."/>
            <person name="Yun M.H."/>
        </authorList>
    </citation>
    <scope>NUCLEOTIDE SEQUENCE</scope>
    <source>
        <strain evidence="1">20211129_DDA</strain>
        <tissue evidence="1">Liver</tissue>
    </source>
</reference>
<dbReference type="AlphaFoldDB" id="A0AAV7VCG9"/>
<accession>A0AAV7VCG9</accession>
<dbReference type="EMBL" id="JANPWB010000003">
    <property type="protein sequence ID" value="KAJ1197940.1"/>
    <property type="molecule type" value="Genomic_DNA"/>
</dbReference>
<dbReference type="Proteomes" id="UP001066276">
    <property type="component" value="Chromosome 2_1"/>
</dbReference>
<protein>
    <submittedName>
        <fullName evidence="1">Uncharacterized protein</fullName>
    </submittedName>
</protein>
<evidence type="ECO:0000313" key="1">
    <source>
        <dbReference type="EMBL" id="KAJ1197940.1"/>
    </source>
</evidence>
<name>A0AAV7VCG9_PLEWA</name>
<gene>
    <name evidence="1" type="ORF">NDU88_001784</name>
</gene>